<dbReference type="PANTHER" id="PTHR11958:SF63">
    <property type="entry name" value="AMINO ACID TRANSPORTER"/>
    <property type="match status" value="1"/>
</dbReference>
<evidence type="ECO:0000256" key="3">
    <source>
        <dbReference type="ARBA" id="ARBA00022448"/>
    </source>
</evidence>
<dbReference type="SUPFAM" id="SSF118215">
    <property type="entry name" value="Proton glutamate symport protein"/>
    <property type="match status" value="1"/>
</dbReference>
<evidence type="ECO:0000313" key="11">
    <source>
        <dbReference type="EMBL" id="RWS06061.1"/>
    </source>
</evidence>
<proteinExistence type="inferred from homology"/>
<evidence type="ECO:0000256" key="2">
    <source>
        <dbReference type="ARBA" id="ARBA00006148"/>
    </source>
</evidence>
<dbReference type="STRING" id="1965070.A0A3S3QA03"/>
<feature type="transmembrane region" description="Helical" evidence="9">
    <location>
        <begin position="198"/>
        <end position="216"/>
    </location>
</feature>
<evidence type="ECO:0000256" key="6">
    <source>
        <dbReference type="ARBA" id="ARBA00022989"/>
    </source>
</evidence>
<evidence type="ECO:0000313" key="13">
    <source>
        <dbReference type="Proteomes" id="UP000285301"/>
    </source>
</evidence>
<dbReference type="Pfam" id="PF00375">
    <property type="entry name" value="SDF"/>
    <property type="match status" value="1"/>
</dbReference>
<evidence type="ECO:0000313" key="12">
    <source>
        <dbReference type="EMBL" id="RWS08166.1"/>
    </source>
</evidence>
<keyword evidence="5 9" id="KW-0769">Symport</keyword>
<feature type="transmembrane region" description="Helical" evidence="9">
    <location>
        <begin position="68"/>
        <end position="92"/>
    </location>
</feature>
<name>A0A3S3QA03_9ACAR</name>
<feature type="transmembrane region" description="Helical" evidence="9">
    <location>
        <begin position="104"/>
        <end position="124"/>
    </location>
</feature>
<keyword evidence="6 9" id="KW-1133">Transmembrane helix</keyword>
<comment type="similarity">
    <text evidence="2 9">Belongs to the dicarboxylate/amino acid:cation symporter (DAACS) (TC 2.A.23) family.</text>
</comment>
<feature type="transmembrane region" description="Helical" evidence="9">
    <location>
        <begin position="273"/>
        <end position="298"/>
    </location>
</feature>
<dbReference type="InterPro" id="IPR050746">
    <property type="entry name" value="DAACS"/>
</dbReference>
<feature type="transmembrane region" description="Helical" evidence="9">
    <location>
        <begin position="380"/>
        <end position="402"/>
    </location>
</feature>
<evidence type="ECO:0000256" key="5">
    <source>
        <dbReference type="ARBA" id="ARBA00022847"/>
    </source>
</evidence>
<comment type="caution">
    <text evidence="10">The sequence shown here is derived from an EMBL/GenBank/DDBJ whole genome shotgun (WGS) entry which is preliminary data.</text>
</comment>
<dbReference type="InterPro" id="IPR018107">
    <property type="entry name" value="Na-dicarboxylate_symporter_CS"/>
</dbReference>
<dbReference type="EMBL" id="NCKU01004363">
    <property type="protein sequence ID" value="RWS06058.1"/>
    <property type="molecule type" value="Genomic_DNA"/>
</dbReference>
<protein>
    <recommendedName>
        <fullName evidence="9">Amino acid transporter</fullName>
    </recommendedName>
</protein>
<dbReference type="Proteomes" id="UP000285301">
    <property type="component" value="Unassembled WGS sequence"/>
</dbReference>
<dbReference type="PANTHER" id="PTHR11958">
    <property type="entry name" value="SODIUM/DICARBOXYLATE SYMPORTER-RELATED"/>
    <property type="match status" value="1"/>
</dbReference>
<keyword evidence="4 9" id="KW-0812">Transmembrane</keyword>
<feature type="transmembrane region" description="Helical" evidence="9">
    <location>
        <begin position="29"/>
        <end position="48"/>
    </location>
</feature>
<reference evidence="10 13" key="1">
    <citation type="journal article" date="2018" name="Gigascience">
        <title>Genomes of trombidid mites reveal novel predicted allergens and laterally-transferred genes associated with secondary metabolism.</title>
        <authorList>
            <person name="Dong X."/>
            <person name="Chaisiri K."/>
            <person name="Xia D."/>
            <person name="Armstrong S.D."/>
            <person name="Fang Y."/>
            <person name="Donnelly M.J."/>
            <person name="Kadowaki T."/>
            <person name="McGarry J.W."/>
            <person name="Darby A.C."/>
            <person name="Makepeace B.L."/>
        </authorList>
    </citation>
    <scope>NUCLEOTIDE SEQUENCE [LARGE SCALE GENOMIC DNA]</scope>
    <source>
        <strain evidence="10">UoL-WK</strain>
    </source>
</reference>
<gene>
    <name evidence="12" type="ORF">B4U79_03750</name>
    <name evidence="10" type="ORF">B4U79_04767</name>
    <name evidence="11" type="ORF">B4U79_05191</name>
</gene>
<dbReference type="GO" id="GO:0005313">
    <property type="term" value="F:L-glutamate transmembrane transporter activity"/>
    <property type="evidence" value="ECO:0007669"/>
    <property type="project" value="TreeGrafter"/>
</dbReference>
<keyword evidence="7 9" id="KW-0472">Membrane</keyword>
<dbReference type="OrthoDB" id="5877963at2759"/>
<evidence type="ECO:0000256" key="1">
    <source>
        <dbReference type="ARBA" id="ARBA00004141"/>
    </source>
</evidence>
<dbReference type="AlphaFoldDB" id="A0A3S3QA03"/>
<evidence type="ECO:0000313" key="10">
    <source>
        <dbReference type="EMBL" id="RWS06058.1"/>
    </source>
</evidence>
<dbReference type="EMBL" id="NCKU01004360">
    <property type="protein sequence ID" value="RWS06061.1"/>
    <property type="molecule type" value="Genomic_DNA"/>
</dbReference>
<dbReference type="GO" id="GO:0015175">
    <property type="term" value="F:neutral L-amino acid transmembrane transporter activity"/>
    <property type="evidence" value="ECO:0007669"/>
    <property type="project" value="TreeGrafter"/>
</dbReference>
<keyword evidence="8" id="KW-0325">Glycoprotein</keyword>
<dbReference type="EMBL" id="NCKU01003104">
    <property type="protein sequence ID" value="RWS08166.1"/>
    <property type="molecule type" value="Genomic_DNA"/>
</dbReference>
<organism evidence="10 13">
    <name type="scientific">Dinothrombium tinctorium</name>
    <dbReference type="NCBI Taxonomy" id="1965070"/>
    <lineage>
        <taxon>Eukaryota</taxon>
        <taxon>Metazoa</taxon>
        <taxon>Ecdysozoa</taxon>
        <taxon>Arthropoda</taxon>
        <taxon>Chelicerata</taxon>
        <taxon>Arachnida</taxon>
        <taxon>Acari</taxon>
        <taxon>Acariformes</taxon>
        <taxon>Trombidiformes</taxon>
        <taxon>Prostigmata</taxon>
        <taxon>Anystina</taxon>
        <taxon>Parasitengona</taxon>
        <taxon>Trombidioidea</taxon>
        <taxon>Trombidiidae</taxon>
        <taxon>Dinothrombium</taxon>
    </lineage>
</organism>
<keyword evidence="3 9" id="KW-0813">Transport</keyword>
<dbReference type="PRINTS" id="PR00173">
    <property type="entry name" value="EDTRNSPORT"/>
</dbReference>
<evidence type="ECO:0000256" key="8">
    <source>
        <dbReference type="ARBA" id="ARBA00023180"/>
    </source>
</evidence>
<evidence type="ECO:0000256" key="7">
    <source>
        <dbReference type="ARBA" id="ARBA00023136"/>
    </source>
</evidence>
<accession>A0A3S3QA03</accession>
<sequence length="480" mass="52212">MDEISRNTLSISDTNKDSKKVSMWKRNQSTLATICSVILAIVIGIILRQTTGAWKPRYIMYLEFPGTLFLRALSGLILPIIISSLISSVGRLDVSLSGRIGLRAVLYYISTTLLAVFLGIVLVLNVKPGVGQEEGEKRNVTVRQTTTVDTMLDLFRNLVPSNLVQACFAQYSTSLIPPSARPNETNIYEWDIKGEYRSGTNILGLIAFSLIFGAILGRNGDKAKPLLDVITTFNELIMQLTALLIKCTPVGVLFLIMPRILGVEKVSTFLGGVGWYTLTVLVGLLIHGFIVLPLIYFITTRRNPFVFIVKMSEALLTAFGTASSSATLPVTMGCLQNKLQTDERVVNVLIPIGATINMDGTALYEAVAAIFIAQMRQRSLGLADVIIVSLTATAASIGAAGIPQAGLVTMVMVLNAVNLPPDDVSLIFVVDWLLDRFRTMVNVLGDSFGAAIVEHLSEKDLEKATKSQMSSPTNIEITKH</sequence>
<dbReference type="GO" id="GO:0015501">
    <property type="term" value="F:glutamate:sodium symporter activity"/>
    <property type="evidence" value="ECO:0007669"/>
    <property type="project" value="TreeGrafter"/>
</dbReference>
<comment type="subcellular location">
    <subcellularLocation>
        <location evidence="1 9">Membrane</location>
        <topology evidence="1 9">Multi-pass membrane protein</topology>
    </subcellularLocation>
</comment>
<evidence type="ECO:0000256" key="9">
    <source>
        <dbReference type="RuleBase" id="RU361216"/>
    </source>
</evidence>
<evidence type="ECO:0000256" key="4">
    <source>
        <dbReference type="ARBA" id="ARBA00022692"/>
    </source>
</evidence>
<feature type="transmembrane region" description="Helical" evidence="9">
    <location>
        <begin position="236"/>
        <end position="261"/>
    </location>
</feature>
<dbReference type="PROSITE" id="PS00714">
    <property type="entry name" value="NA_DICARBOXYL_SYMP_2"/>
    <property type="match status" value="1"/>
</dbReference>
<keyword evidence="13" id="KW-1185">Reference proteome</keyword>
<dbReference type="InterPro" id="IPR036458">
    <property type="entry name" value="Na:dicarbo_symporter_sf"/>
</dbReference>
<reference evidence="10" key="2">
    <citation type="submission" date="2018-11" db="EMBL/GenBank/DDBJ databases">
        <title>Trombidioid mite genomics.</title>
        <authorList>
            <person name="Dong X."/>
        </authorList>
    </citation>
    <scope>NUCLEOTIDE SEQUENCE</scope>
    <source>
        <strain evidence="10">UoL-WK</strain>
    </source>
</reference>
<dbReference type="Gene3D" id="1.10.3860.10">
    <property type="entry name" value="Sodium:dicarboxylate symporter"/>
    <property type="match status" value="1"/>
</dbReference>
<dbReference type="InterPro" id="IPR001991">
    <property type="entry name" value="Na-dicarboxylate_symporter"/>
</dbReference>
<dbReference type="GO" id="GO:0005886">
    <property type="term" value="C:plasma membrane"/>
    <property type="evidence" value="ECO:0007669"/>
    <property type="project" value="TreeGrafter"/>
</dbReference>